<reference evidence="1 2" key="1">
    <citation type="journal article" date="2015" name="Proc. Natl. Acad. Sci. U.S.A.">
        <title>The resurrection genome of Boea hygrometrica: A blueprint for survival of dehydration.</title>
        <authorList>
            <person name="Xiao L."/>
            <person name="Yang G."/>
            <person name="Zhang L."/>
            <person name="Yang X."/>
            <person name="Zhao S."/>
            <person name="Ji Z."/>
            <person name="Zhou Q."/>
            <person name="Hu M."/>
            <person name="Wang Y."/>
            <person name="Chen M."/>
            <person name="Xu Y."/>
            <person name="Jin H."/>
            <person name="Xiao X."/>
            <person name="Hu G."/>
            <person name="Bao F."/>
            <person name="Hu Y."/>
            <person name="Wan P."/>
            <person name="Li L."/>
            <person name="Deng X."/>
            <person name="Kuang T."/>
            <person name="Xiang C."/>
            <person name="Zhu J.K."/>
            <person name="Oliver M.J."/>
            <person name="He Y."/>
        </authorList>
    </citation>
    <scope>NUCLEOTIDE SEQUENCE [LARGE SCALE GENOMIC DNA]</scope>
    <source>
        <strain evidence="2">cv. XS01</strain>
    </source>
</reference>
<keyword evidence="2" id="KW-1185">Reference proteome</keyword>
<gene>
    <name evidence="1" type="ORF">F511_46405</name>
</gene>
<organism evidence="1 2">
    <name type="scientific">Dorcoceras hygrometricum</name>
    <dbReference type="NCBI Taxonomy" id="472368"/>
    <lineage>
        <taxon>Eukaryota</taxon>
        <taxon>Viridiplantae</taxon>
        <taxon>Streptophyta</taxon>
        <taxon>Embryophyta</taxon>
        <taxon>Tracheophyta</taxon>
        <taxon>Spermatophyta</taxon>
        <taxon>Magnoliopsida</taxon>
        <taxon>eudicotyledons</taxon>
        <taxon>Gunneridae</taxon>
        <taxon>Pentapetalae</taxon>
        <taxon>asterids</taxon>
        <taxon>lamiids</taxon>
        <taxon>Lamiales</taxon>
        <taxon>Gesneriaceae</taxon>
        <taxon>Didymocarpoideae</taxon>
        <taxon>Trichosporeae</taxon>
        <taxon>Loxocarpinae</taxon>
        <taxon>Dorcoceras</taxon>
    </lineage>
</organism>
<accession>A0A2Z6ZU40</accession>
<dbReference type="AlphaFoldDB" id="A0A2Z6ZU40"/>
<sequence>MVAGHGQQPCALRCALAAPRGRCWAPLRTNRCAISRHDGRCTVACDVAQVVAHAGRPDAAPCTLLVDAWSHDGRTLEAAGRATCARLCVALGAASCAGAVSFSWWRSSGDVVTADFF</sequence>
<protein>
    <submittedName>
        <fullName evidence="1">Uncharacterized protein</fullName>
    </submittedName>
</protein>
<dbReference type="EMBL" id="KV109502">
    <property type="protein sequence ID" value="KZT76569.1"/>
    <property type="molecule type" value="Genomic_DNA"/>
</dbReference>
<name>A0A2Z6ZU40_9LAMI</name>
<evidence type="ECO:0000313" key="2">
    <source>
        <dbReference type="Proteomes" id="UP000250235"/>
    </source>
</evidence>
<dbReference type="Proteomes" id="UP000250235">
    <property type="component" value="Unassembled WGS sequence"/>
</dbReference>
<proteinExistence type="predicted"/>
<evidence type="ECO:0000313" key="1">
    <source>
        <dbReference type="EMBL" id="KZT76569.1"/>
    </source>
</evidence>